<dbReference type="InterPro" id="IPR007269">
    <property type="entry name" value="ICMT_MeTrfase"/>
</dbReference>
<evidence type="ECO:0000256" key="2">
    <source>
        <dbReference type="ARBA" id="ARBA00022692"/>
    </source>
</evidence>
<keyword evidence="6" id="KW-0489">Methyltransferase</keyword>
<dbReference type="Gene3D" id="1.20.120.1630">
    <property type="match status" value="1"/>
</dbReference>
<dbReference type="GO" id="GO:0008168">
    <property type="term" value="F:methyltransferase activity"/>
    <property type="evidence" value="ECO:0007669"/>
    <property type="project" value="UniProtKB-KW"/>
</dbReference>
<keyword evidence="6" id="KW-0808">Transferase</keyword>
<feature type="transmembrane region" description="Helical" evidence="5">
    <location>
        <begin position="44"/>
        <end position="65"/>
    </location>
</feature>
<proteinExistence type="predicted"/>
<dbReference type="GO" id="GO:0032259">
    <property type="term" value="P:methylation"/>
    <property type="evidence" value="ECO:0007669"/>
    <property type="project" value="UniProtKB-KW"/>
</dbReference>
<evidence type="ECO:0000313" key="7">
    <source>
        <dbReference type="Proteomes" id="UP001589750"/>
    </source>
</evidence>
<organism evidence="6 7">
    <name type="scientific">Nocardioides plantarum</name>
    <dbReference type="NCBI Taxonomy" id="29299"/>
    <lineage>
        <taxon>Bacteria</taxon>
        <taxon>Bacillati</taxon>
        <taxon>Actinomycetota</taxon>
        <taxon>Actinomycetes</taxon>
        <taxon>Propionibacteriales</taxon>
        <taxon>Nocardioidaceae</taxon>
        <taxon>Nocardioides</taxon>
    </lineage>
</organism>
<evidence type="ECO:0000256" key="3">
    <source>
        <dbReference type="ARBA" id="ARBA00022989"/>
    </source>
</evidence>
<comment type="caution">
    <text evidence="6">The sequence shown here is derived from an EMBL/GenBank/DDBJ whole genome shotgun (WGS) entry which is preliminary data.</text>
</comment>
<protein>
    <submittedName>
        <fullName evidence="6">Isoprenylcysteine carboxyl methyltransferase family protein</fullName>
    </submittedName>
</protein>
<dbReference type="Pfam" id="PF04140">
    <property type="entry name" value="ICMT"/>
    <property type="match status" value="1"/>
</dbReference>
<dbReference type="Proteomes" id="UP001589750">
    <property type="component" value="Unassembled WGS sequence"/>
</dbReference>
<keyword evidence="4 5" id="KW-0472">Membrane</keyword>
<comment type="subcellular location">
    <subcellularLocation>
        <location evidence="1">Membrane</location>
        <topology evidence="1">Multi-pass membrane protein</topology>
    </subcellularLocation>
</comment>
<dbReference type="RefSeq" id="WP_140011674.1">
    <property type="nucleotide sequence ID" value="NZ_JBHMDG010000010.1"/>
</dbReference>
<evidence type="ECO:0000313" key="6">
    <source>
        <dbReference type="EMBL" id="MFB9312960.1"/>
    </source>
</evidence>
<keyword evidence="2 5" id="KW-0812">Transmembrane</keyword>
<reference evidence="6 7" key="1">
    <citation type="submission" date="2024-09" db="EMBL/GenBank/DDBJ databases">
        <authorList>
            <person name="Sun Q."/>
            <person name="Mori K."/>
        </authorList>
    </citation>
    <scope>NUCLEOTIDE SEQUENCE [LARGE SCALE GENOMIC DNA]</scope>
    <source>
        <strain evidence="6 7">JCM 9626</strain>
    </source>
</reference>
<feature type="transmembrane region" description="Helical" evidence="5">
    <location>
        <begin position="134"/>
        <end position="159"/>
    </location>
</feature>
<keyword evidence="7" id="KW-1185">Reference proteome</keyword>
<sequence length="181" mass="19466">MSLEVLFTVVIGLVGLERVAELVVSKRNAAWSFARGGVETGRGHFPFMVVLHTGFLVGALVEVWVRRPEPPVVLVVVMLVLAVASQALRWWCITTLGPRWNTRVIVVPGLAPVTGGPYRFLSHPNYVAVVVEGVVLPLIGGAWITALLFTVVNAGLLVVRLRVENEALASLRSPSSSPAVT</sequence>
<evidence type="ECO:0000256" key="4">
    <source>
        <dbReference type="ARBA" id="ARBA00023136"/>
    </source>
</evidence>
<evidence type="ECO:0000256" key="5">
    <source>
        <dbReference type="SAM" id="Phobius"/>
    </source>
</evidence>
<feature type="transmembrane region" description="Helical" evidence="5">
    <location>
        <begin position="72"/>
        <end position="91"/>
    </location>
</feature>
<dbReference type="EMBL" id="JBHMDG010000010">
    <property type="protein sequence ID" value="MFB9312960.1"/>
    <property type="molecule type" value="Genomic_DNA"/>
</dbReference>
<keyword evidence="3 5" id="KW-1133">Transmembrane helix</keyword>
<evidence type="ECO:0000256" key="1">
    <source>
        <dbReference type="ARBA" id="ARBA00004141"/>
    </source>
</evidence>
<name>A0ABV5KAQ6_9ACTN</name>
<accession>A0ABV5KAQ6</accession>
<gene>
    <name evidence="6" type="ORF">ACFFRI_07885</name>
</gene>